<proteinExistence type="predicted"/>
<evidence type="ECO:0000313" key="1">
    <source>
        <dbReference type="EMBL" id="GFQ88951.1"/>
    </source>
</evidence>
<gene>
    <name evidence="1" type="primary">NCL1_44863</name>
    <name evidence="1" type="ORF">TNCT_409321</name>
</gene>
<organism evidence="1 2">
    <name type="scientific">Trichonephila clavata</name>
    <name type="common">Joro spider</name>
    <name type="synonym">Nephila clavata</name>
    <dbReference type="NCBI Taxonomy" id="2740835"/>
    <lineage>
        <taxon>Eukaryota</taxon>
        <taxon>Metazoa</taxon>
        <taxon>Ecdysozoa</taxon>
        <taxon>Arthropoda</taxon>
        <taxon>Chelicerata</taxon>
        <taxon>Arachnida</taxon>
        <taxon>Araneae</taxon>
        <taxon>Araneomorphae</taxon>
        <taxon>Entelegynae</taxon>
        <taxon>Araneoidea</taxon>
        <taxon>Nephilidae</taxon>
        <taxon>Trichonephila</taxon>
    </lineage>
</organism>
<accession>A0A8X6KYM0</accession>
<dbReference type="EMBL" id="BMAO01003594">
    <property type="protein sequence ID" value="GFQ88951.1"/>
    <property type="molecule type" value="Genomic_DNA"/>
</dbReference>
<dbReference type="AlphaFoldDB" id="A0A8X6KYM0"/>
<name>A0A8X6KYM0_TRICU</name>
<dbReference type="Proteomes" id="UP000887116">
    <property type="component" value="Unassembled WGS sequence"/>
</dbReference>
<evidence type="ECO:0000313" key="2">
    <source>
        <dbReference type="Proteomes" id="UP000887116"/>
    </source>
</evidence>
<comment type="caution">
    <text evidence="1">The sequence shown here is derived from an EMBL/GenBank/DDBJ whole genome shotgun (WGS) entry which is preliminary data.</text>
</comment>
<protein>
    <submittedName>
        <fullName evidence="1">Uncharacterized protein</fullName>
    </submittedName>
</protein>
<keyword evidence="2" id="KW-1185">Reference proteome</keyword>
<sequence length="97" mass="11196">MESTLRATNELDSAFRIIERCRRPNKKFNSEEVIFQVLLDADYWLNNRATTIGETNDAIRTLFETLLRRVTSSLESTDLIRVIIFSGKTSTDPSLRI</sequence>
<reference evidence="1" key="1">
    <citation type="submission" date="2020-07" db="EMBL/GenBank/DDBJ databases">
        <title>Multicomponent nature underlies the extraordinary mechanical properties of spider dragline silk.</title>
        <authorList>
            <person name="Kono N."/>
            <person name="Nakamura H."/>
            <person name="Mori M."/>
            <person name="Yoshida Y."/>
            <person name="Ohtoshi R."/>
            <person name="Malay A.D."/>
            <person name="Moran D.A.P."/>
            <person name="Tomita M."/>
            <person name="Numata K."/>
            <person name="Arakawa K."/>
        </authorList>
    </citation>
    <scope>NUCLEOTIDE SEQUENCE</scope>
</reference>
<dbReference type="OrthoDB" id="6436881at2759"/>